<sequence length="166" mass="18521">MKDKLKGLLLGLLMGSMATGVTAFAASGTSIQVVWKNISLYMDGTKTKSAEAFIYKGTTYVPIRPVSESIGKDVALQGSDLYIGKQPVTTAISEDKAMELVYQKIKKDADKYHLKMMIDSADDKEYSIHVFEDYPDHIATYGWYSVTKTTAKVYHEDMITGERKEL</sequence>
<protein>
    <recommendedName>
        <fullName evidence="2">Copper amine oxidase-like N-terminal domain-containing protein</fullName>
    </recommendedName>
</protein>
<keyword evidence="4" id="KW-1185">Reference proteome</keyword>
<dbReference type="Pfam" id="PF07833">
    <property type="entry name" value="Cu_amine_oxidN1"/>
    <property type="match status" value="1"/>
</dbReference>
<reference evidence="3 4" key="1">
    <citation type="submission" date="2019-12" db="EMBL/GenBank/DDBJ databases">
        <title>Paenibacillus sp. nov., an endophytic bacterium isolated from the stem of Dendrobium.</title>
        <authorList>
            <person name="Zhao R."/>
        </authorList>
    </citation>
    <scope>NUCLEOTIDE SEQUENCE [LARGE SCALE GENOMIC DNA]</scope>
    <source>
        <strain evidence="3 4">HJL G12</strain>
    </source>
</reference>
<gene>
    <name evidence="3" type="ORF">GRF59_00655</name>
</gene>
<evidence type="ECO:0000259" key="2">
    <source>
        <dbReference type="Pfam" id="PF07833"/>
    </source>
</evidence>
<dbReference type="Proteomes" id="UP000460318">
    <property type="component" value="Unassembled WGS sequence"/>
</dbReference>
<dbReference type="AlphaFoldDB" id="A0A7X3LEL8"/>
<evidence type="ECO:0000256" key="1">
    <source>
        <dbReference type="SAM" id="SignalP"/>
    </source>
</evidence>
<feature type="chain" id="PRO_5031188799" description="Copper amine oxidase-like N-terminal domain-containing protein" evidence="1">
    <location>
        <begin position="26"/>
        <end position="166"/>
    </location>
</feature>
<dbReference type="RefSeq" id="WP_160495757.1">
    <property type="nucleotide sequence ID" value="NZ_WUBI01000001.1"/>
</dbReference>
<evidence type="ECO:0000313" key="3">
    <source>
        <dbReference type="EMBL" id="MWV42127.1"/>
    </source>
</evidence>
<accession>A0A7X3LEL8</accession>
<keyword evidence="1" id="KW-0732">Signal</keyword>
<evidence type="ECO:0000313" key="4">
    <source>
        <dbReference type="Proteomes" id="UP000460318"/>
    </source>
</evidence>
<name>A0A7X3LEL8_9BACL</name>
<proteinExistence type="predicted"/>
<comment type="caution">
    <text evidence="3">The sequence shown here is derived from an EMBL/GenBank/DDBJ whole genome shotgun (WGS) entry which is preliminary data.</text>
</comment>
<feature type="domain" description="Copper amine oxidase-like N-terminal" evidence="2">
    <location>
        <begin position="26"/>
        <end position="78"/>
    </location>
</feature>
<organism evidence="3 4">
    <name type="scientific">Paenibacillus dendrobii</name>
    <dbReference type="NCBI Taxonomy" id="2691084"/>
    <lineage>
        <taxon>Bacteria</taxon>
        <taxon>Bacillati</taxon>
        <taxon>Bacillota</taxon>
        <taxon>Bacilli</taxon>
        <taxon>Bacillales</taxon>
        <taxon>Paenibacillaceae</taxon>
        <taxon>Paenibacillus</taxon>
    </lineage>
</organism>
<feature type="signal peptide" evidence="1">
    <location>
        <begin position="1"/>
        <end position="25"/>
    </location>
</feature>
<dbReference type="InterPro" id="IPR012854">
    <property type="entry name" value="Cu_amine_oxidase-like_N"/>
</dbReference>
<dbReference type="EMBL" id="WUBI01000001">
    <property type="protein sequence ID" value="MWV42127.1"/>
    <property type="molecule type" value="Genomic_DNA"/>
</dbReference>